<dbReference type="InterPro" id="IPR029016">
    <property type="entry name" value="GAF-like_dom_sf"/>
</dbReference>
<reference evidence="2 3" key="1">
    <citation type="submission" date="2015-03" db="EMBL/GenBank/DDBJ databases">
        <title>Draft Genome Sequence of Burkholderia andropogonis type strain ICMP2807, isolated from Sorghum bicolor.</title>
        <authorList>
            <person name="Lopes-Santos L."/>
            <person name="Castro D.B."/>
            <person name="Ottoboni L.M."/>
            <person name="Park D."/>
            <person name="Weirc B.S."/>
            <person name="Destefano S.A."/>
        </authorList>
    </citation>
    <scope>NUCLEOTIDE SEQUENCE [LARGE SCALE GENOMIC DNA]</scope>
    <source>
        <strain evidence="2 3">ICMP2807</strain>
    </source>
</reference>
<dbReference type="PATRIC" id="fig|28092.6.peg.1505"/>
<dbReference type="Pfam" id="PF01590">
    <property type="entry name" value="GAF"/>
    <property type="match status" value="1"/>
</dbReference>
<dbReference type="SUPFAM" id="SSF55781">
    <property type="entry name" value="GAF domain-like"/>
    <property type="match status" value="1"/>
</dbReference>
<dbReference type="RefSeq" id="WP_024906088.1">
    <property type="nucleotide sequence ID" value="NZ_CADFGU010000008.1"/>
</dbReference>
<keyword evidence="3" id="KW-1185">Reference proteome</keyword>
<dbReference type="Proteomes" id="UP000033618">
    <property type="component" value="Unassembled WGS sequence"/>
</dbReference>
<evidence type="ECO:0000259" key="1">
    <source>
        <dbReference type="Pfam" id="PF01590"/>
    </source>
</evidence>
<comment type="caution">
    <text evidence="2">The sequence shown here is derived from an EMBL/GenBank/DDBJ whole genome shotgun (WGS) entry which is preliminary data.</text>
</comment>
<name>A0A0F5K4L3_9BURK</name>
<evidence type="ECO:0000313" key="3">
    <source>
        <dbReference type="Proteomes" id="UP000033618"/>
    </source>
</evidence>
<protein>
    <recommendedName>
        <fullName evidence="1">GAF domain-containing protein</fullName>
    </recommendedName>
</protein>
<dbReference type="STRING" id="28092.WM40_06320"/>
<organism evidence="2 3">
    <name type="scientific">Robbsia andropogonis</name>
    <dbReference type="NCBI Taxonomy" id="28092"/>
    <lineage>
        <taxon>Bacteria</taxon>
        <taxon>Pseudomonadati</taxon>
        <taxon>Pseudomonadota</taxon>
        <taxon>Betaproteobacteria</taxon>
        <taxon>Burkholderiales</taxon>
        <taxon>Burkholderiaceae</taxon>
        <taxon>Robbsia</taxon>
    </lineage>
</organism>
<sequence length="186" mass="19886">MTARRQLSTHVQATAPLLQALAAAHRAVDQDAAIEAVFKAVDAALLGAIGYKLFTILLYDDAVTESIRVYSNRAGDYPLGGRKKIVSRRWADQVVRDGVPFIGNTAADLREVFSDHALISSLGCESVLNMPVRWGGKTVGSLNLLHDAYWYQGVDLSAVAVFAQLVAPALMTVPVPKDPAGLDIGA</sequence>
<gene>
    <name evidence="2" type="ORF">WM40_06320</name>
</gene>
<dbReference type="Gene3D" id="3.30.450.40">
    <property type="match status" value="1"/>
</dbReference>
<evidence type="ECO:0000313" key="2">
    <source>
        <dbReference type="EMBL" id="KKB64487.1"/>
    </source>
</evidence>
<proteinExistence type="predicted"/>
<feature type="domain" description="GAF" evidence="1">
    <location>
        <begin position="78"/>
        <end position="170"/>
    </location>
</feature>
<accession>A0A0F5K4L3</accession>
<dbReference type="InterPro" id="IPR003018">
    <property type="entry name" value="GAF"/>
</dbReference>
<dbReference type="AlphaFoldDB" id="A0A0F5K4L3"/>
<dbReference type="EMBL" id="LAQU01000004">
    <property type="protein sequence ID" value="KKB64487.1"/>
    <property type="molecule type" value="Genomic_DNA"/>
</dbReference>
<dbReference type="OrthoDB" id="9022072at2"/>